<feature type="domain" description="BioF2-like acetyltransferase" evidence="1">
    <location>
        <begin position="149"/>
        <end position="270"/>
    </location>
</feature>
<evidence type="ECO:0000313" key="2">
    <source>
        <dbReference type="EMBL" id="OOY23369.1"/>
    </source>
</evidence>
<dbReference type="SUPFAM" id="SSF55729">
    <property type="entry name" value="Acyl-CoA N-acyltransferases (Nat)"/>
    <property type="match status" value="1"/>
</dbReference>
<dbReference type="PANTHER" id="PTHR36174">
    <property type="entry name" value="LIPID II:GLYCINE GLYCYLTRANSFERASE"/>
    <property type="match status" value="1"/>
</dbReference>
<dbReference type="Pfam" id="PF13480">
    <property type="entry name" value="Acetyltransf_6"/>
    <property type="match status" value="1"/>
</dbReference>
<dbReference type="InterPro" id="IPR038740">
    <property type="entry name" value="BioF2-like_GNAT_dom"/>
</dbReference>
<dbReference type="InterPro" id="IPR050644">
    <property type="entry name" value="PG_Glycine_Bridge_Synth"/>
</dbReference>
<evidence type="ECO:0000259" key="1">
    <source>
        <dbReference type="Pfam" id="PF13480"/>
    </source>
</evidence>
<evidence type="ECO:0000313" key="3">
    <source>
        <dbReference type="Proteomes" id="UP000190787"/>
    </source>
</evidence>
<accession>A0ABX3MUJ0</accession>
<keyword evidence="3" id="KW-1185">Reference proteome</keyword>
<protein>
    <recommendedName>
        <fullName evidence="1">BioF2-like acetyltransferase domain-containing protein</fullName>
    </recommendedName>
</protein>
<dbReference type="InterPro" id="IPR016181">
    <property type="entry name" value="Acyl_CoA_acyltransferase"/>
</dbReference>
<reference evidence="2 3" key="1">
    <citation type="submission" date="2016-11" db="EMBL/GenBank/DDBJ databases">
        <title>A multilocus sequence analysis scheme for characterization of bacteria in the genus Thioclava.</title>
        <authorList>
            <person name="Liu Y."/>
            <person name="Shao Z."/>
        </authorList>
    </citation>
    <scope>NUCLEOTIDE SEQUENCE [LARGE SCALE GENOMIC DNA]</scope>
    <source>
        <strain evidence="2 3">TAW-CT134</strain>
    </source>
</reference>
<gene>
    <name evidence="2" type="ORF">BMI91_12760</name>
</gene>
<name>A0ABX3MUJ0_9RHOB</name>
<dbReference type="Gene3D" id="3.40.630.30">
    <property type="match status" value="1"/>
</dbReference>
<dbReference type="EMBL" id="MPZV01000003">
    <property type="protein sequence ID" value="OOY23369.1"/>
    <property type="molecule type" value="Genomic_DNA"/>
</dbReference>
<dbReference type="Proteomes" id="UP000190787">
    <property type="component" value="Unassembled WGS sequence"/>
</dbReference>
<dbReference type="PANTHER" id="PTHR36174:SF1">
    <property type="entry name" value="LIPID II:GLYCINE GLYCYLTRANSFERASE"/>
    <property type="match status" value="1"/>
</dbReference>
<organism evidence="2 3">
    <name type="scientific">Thioclava sediminum</name>
    <dbReference type="NCBI Taxonomy" id="1915319"/>
    <lineage>
        <taxon>Bacteria</taxon>
        <taxon>Pseudomonadati</taxon>
        <taxon>Pseudomonadota</taxon>
        <taxon>Alphaproteobacteria</taxon>
        <taxon>Rhodobacterales</taxon>
        <taxon>Paracoccaceae</taxon>
        <taxon>Thioclava</taxon>
    </lineage>
</organism>
<proteinExistence type="predicted"/>
<sequence length="300" mass="32318">MAAMKPVRLTQFSGPDAGWDRALRALAPGHAPAFQQAALYGTLAATRGRRVLRLEITHEGRRIALAQMIGRGGLWLLSRGPVFAPGLDRDSQIAVLRRIARRWGIVLATPDAPLAGGGLVPLITPRHHALWSLQPETEALRAGLAGKWRNRLAAAERAGLQVRIEPEIDWLLAADAAQQRARGYRALPPGFTRAWADHGPSDLLAMRIEDAKGQRLAGGIFLFHGAGASYHIGWTGPEGRASGAHNLMLWHAALRLKARGIRQLDLGAVDSEDGAGRMRFKLGTGAQPHSLGATLWVLPG</sequence>
<comment type="caution">
    <text evidence="2">The sequence shown here is derived from an EMBL/GenBank/DDBJ whole genome shotgun (WGS) entry which is preliminary data.</text>
</comment>